<organism evidence="3 4">
    <name type="scientific">Micromonospora halophytica</name>
    <dbReference type="NCBI Taxonomy" id="47864"/>
    <lineage>
        <taxon>Bacteria</taxon>
        <taxon>Bacillati</taxon>
        <taxon>Actinomycetota</taxon>
        <taxon>Actinomycetes</taxon>
        <taxon>Micromonosporales</taxon>
        <taxon>Micromonosporaceae</taxon>
        <taxon>Micromonospora</taxon>
    </lineage>
</organism>
<feature type="transmembrane region" description="Helical" evidence="2">
    <location>
        <begin position="310"/>
        <end position="329"/>
    </location>
</feature>
<keyword evidence="2" id="KW-0472">Membrane</keyword>
<keyword evidence="4" id="KW-1185">Reference proteome</keyword>
<dbReference type="SMART" id="SM00028">
    <property type="entry name" value="TPR"/>
    <property type="match status" value="3"/>
</dbReference>
<feature type="transmembrane region" description="Helical" evidence="2">
    <location>
        <begin position="284"/>
        <end position="304"/>
    </location>
</feature>
<dbReference type="Gene3D" id="1.25.40.10">
    <property type="entry name" value="Tetratricopeptide repeat domain"/>
    <property type="match status" value="1"/>
</dbReference>
<accession>A0A1C5IES6</accession>
<dbReference type="AlphaFoldDB" id="A0A1C5IES6"/>
<keyword evidence="2" id="KW-1133">Transmembrane helix</keyword>
<reference evidence="4" key="1">
    <citation type="submission" date="2016-06" db="EMBL/GenBank/DDBJ databases">
        <authorList>
            <person name="Varghese N."/>
        </authorList>
    </citation>
    <scope>NUCLEOTIDE SEQUENCE [LARGE SCALE GENOMIC DNA]</scope>
    <source>
        <strain evidence="4">DSM 43171</strain>
    </source>
</reference>
<evidence type="ECO:0000256" key="1">
    <source>
        <dbReference type="PROSITE-ProRule" id="PRU00339"/>
    </source>
</evidence>
<evidence type="ECO:0000256" key="2">
    <source>
        <dbReference type="SAM" id="Phobius"/>
    </source>
</evidence>
<sequence length="330" mass="34600">MTGDDDADGPFHRAQLLAELGRHDEAVEELTSGPAAPGDAAVLTLLARVHLAAGRPAEALAVADSASAAAPDAVAPLVARAFALTDLERYAEAAATADRILAVSPADPYAQRAAAGILAEARNGQPALHAAWRGVELALDEPQAHLVLALVAARLHLFDLAERAYREALRLDPGLAEAGRDPGVIRLERRRWVEALERVSELATVEPTRAAALPVEEGVRRLVLAGGAWTVLGSLLVALAGGLYRVVAVLVAGAVGLALWRLAARVPGLRREVLPELRRTDRPLVLAIQAVLAGPLLILLHALVGTPWPLVAAIAVVTAAGLTLLTRMFR</sequence>
<dbReference type="RefSeq" id="WP_091297614.1">
    <property type="nucleotide sequence ID" value="NZ_FMDN01000010.1"/>
</dbReference>
<gene>
    <name evidence="3" type="ORF">GA0070560_110161</name>
</gene>
<dbReference type="Proteomes" id="UP000199408">
    <property type="component" value="Unassembled WGS sequence"/>
</dbReference>
<dbReference type="EMBL" id="FMDN01000010">
    <property type="protein sequence ID" value="SCG56754.1"/>
    <property type="molecule type" value="Genomic_DNA"/>
</dbReference>
<feature type="repeat" description="TPR" evidence="1">
    <location>
        <begin position="142"/>
        <end position="175"/>
    </location>
</feature>
<dbReference type="InterPro" id="IPR011990">
    <property type="entry name" value="TPR-like_helical_dom_sf"/>
</dbReference>
<dbReference type="InterPro" id="IPR019734">
    <property type="entry name" value="TPR_rpt"/>
</dbReference>
<dbReference type="SUPFAM" id="SSF48452">
    <property type="entry name" value="TPR-like"/>
    <property type="match status" value="1"/>
</dbReference>
<keyword evidence="2" id="KW-0812">Transmembrane</keyword>
<feature type="transmembrane region" description="Helical" evidence="2">
    <location>
        <begin position="246"/>
        <end position="263"/>
    </location>
</feature>
<dbReference type="PROSITE" id="PS50005">
    <property type="entry name" value="TPR"/>
    <property type="match status" value="1"/>
</dbReference>
<protein>
    <submittedName>
        <fullName evidence="3">Tetratricopeptide repeat-containing protein</fullName>
    </submittedName>
</protein>
<dbReference type="OrthoDB" id="3402539at2"/>
<dbReference type="STRING" id="47864.GA0070560_110161"/>
<proteinExistence type="predicted"/>
<evidence type="ECO:0000313" key="4">
    <source>
        <dbReference type="Proteomes" id="UP000199408"/>
    </source>
</evidence>
<evidence type="ECO:0000313" key="3">
    <source>
        <dbReference type="EMBL" id="SCG56754.1"/>
    </source>
</evidence>
<keyword evidence="1" id="KW-0802">TPR repeat</keyword>
<dbReference type="Pfam" id="PF14559">
    <property type="entry name" value="TPR_19"/>
    <property type="match status" value="1"/>
</dbReference>
<name>A0A1C5IES6_9ACTN</name>